<keyword evidence="2" id="KW-1185">Reference proteome</keyword>
<dbReference type="GeneID" id="18931995"/>
<dbReference type="Proteomes" id="UP000001072">
    <property type="component" value="Unassembled WGS sequence"/>
</dbReference>
<evidence type="ECO:0000313" key="1">
    <source>
        <dbReference type="EMBL" id="EGG06070.1"/>
    </source>
</evidence>
<organism evidence="2">
    <name type="scientific">Melampsora larici-populina (strain 98AG31 / pathotype 3-4-7)</name>
    <name type="common">Poplar leaf rust fungus</name>
    <dbReference type="NCBI Taxonomy" id="747676"/>
    <lineage>
        <taxon>Eukaryota</taxon>
        <taxon>Fungi</taxon>
        <taxon>Dikarya</taxon>
        <taxon>Basidiomycota</taxon>
        <taxon>Pucciniomycotina</taxon>
        <taxon>Pucciniomycetes</taxon>
        <taxon>Pucciniales</taxon>
        <taxon>Melampsoraceae</taxon>
        <taxon>Melampsora</taxon>
    </lineage>
</organism>
<protein>
    <submittedName>
        <fullName evidence="1">Uncharacterized protein</fullName>
    </submittedName>
</protein>
<name>F4RNL6_MELLP</name>
<reference evidence="2" key="1">
    <citation type="journal article" date="2011" name="Proc. Natl. Acad. Sci. U.S.A.">
        <title>Obligate biotrophy features unraveled by the genomic analysis of rust fungi.</title>
        <authorList>
            <person name="Duplessis S."/>
            <person name="Cuomo C.A."/>
            <person name="Lin Y.-C."/>
            <person name="Aerts A."/>
            <person name="Tisserant E."/>
            <person name="Veneault-Fourrey C."/>
            <person name="Joly D.L."/>
            <person name="Hacquard S."/>
            <person name="Amselem J."/>
            <person name="Cantarel B.L."/>
            <person name="Chiu R."/>
            <person name="Coutinho P.M."/>
            <person name="Feau N."/>
            <person name="Field M."/>
            <person name="Frey P."/>
            <person name="Gelhaye E."/>
            <person name="Goldberg J."/>
            <person name="Grabherr M.G."/>
            <person name="Kodira C.D."/>
            <person name="Kohler A."/>
            <person name="Kuees U."/>
            <person name="Lindquist E.A."/>
            <person name="Lucas S.M."/>
            <person name="Mago R."/>
            <person name="Mauceli E."/>
            <person name="Morin E."/>
            <person name="Murat C."/>
            <person name="Pangilinan J.L."/>
            <person name="Park R."/>
            <person name="Pearson M."/>
            <person name="Quesneville H."/>
            <person name="Rouhier N."/>
            <person name="Sakthikumar S."/>
            <person name="Salamov A.A."/>
            <person name="Schmutz J."/>
            <person name="Selles B."/>
            <person name="Shapiro H."/>
            <person name="Tanguay P."/>
            <person name="Tuskan G.A."/>
            <person name="Henrissat B."/>
            <person name="Van de Peer Y."/>
            <person name="Rouze P."/>
            <person name="Ellis J.G."/>
            <person name="Dodds P.N."/>
            <person name="Schein J.E."/>
            <person name="Zhong S."/>
            <person name="Hamelin R.C."/>
            <person name="Grigoriev I.V."/>
            <person name="Szabo L.J."/>
            <person name="Martin F."/>
        </authorList>
    </citation>
    <scope>NUCLEOTIDE SEQUENCE [LARGE SCALE GENOMIC DNA]</scope>
    <source>
        <strain evidence="2">98AG31 / pathotype 3-4-7</strain>
    </source>
</reference>
<dbReference type="InParanoid" id="F4RNL6"/>
<evidence type="ECO:0000313" key="2">
    <source>
        <dbReference type="Proteomes" id="UP000001072"/>
    </source>
</evidence>
<dbReference type="VEuPathDB" id="FungiDB:MELLADRAFT_72008"/>
<dbReference type="HOGENOM" id="CLU_1578864_0_0_1"/>
<dbReference type="STRING" id="747676.F4RNL6"/>
<sequence length="169" mass="16924">MANESYTEKNIASEALFAPQTAGTALCFCGIHCPCPGCVLHDPLGLKFMNHPSSLSLTPACPTSMKRAEGCLAGLDLPTINELLNLSPISSPFPPIAPVQLPSMSQTLGFNPTSNPYHPPSNGGGCCGGAGRGGAGGGGGVGGGTGNGNSSNVGIYNYDEFGIGLSIPS</sequence>
<dbReference type="RefSeq" id="XP_007410721.1">
    <property type="nucleotide sequence ID" value="XM_007410659.1"/>
</dbReference>
<dbReference type="EMBL" id="GL883110">
    <property type="protein sequence ID" value="EGG06070.1"/>
    <property type="molecule type" value="Genomic_DNA"/>
</dbReference>
<dbReference type="AlphaFoldDB" id="F4RNL6"/>
<dbReference type="OrthoDB" id="5600085at2759"/>
<dbReference type="KEGG" id="mlr:MELLADRAFT_72008"/>
<proteinExistence type="predicted"/>
<gene>
    <name evidence="1" type="ORF">MELLADRAFT_72008</name>
</gene>
<accession>F4RNL6</accession>